<keyword evidence="3" id="KW-1185">Reference proteome</keyword>
<gene>
    <name evidence="2" type="primary">SUMO1</name>
    <name evidence="2" type="ORF">TCON_1152</name>
</gene>
<reference evidence="2 3" key="1">
    <citation type="submission" date="2019-01" db="EMBL/GenBank/DDBJ databases">
        <title>Genomes sequencing and comparative genomics of infectious freshwater microsporidia, Cucumispora dikerogammari and Thelohania contejeani.</title>
        <authorList>
            <person name="Cormier A."/>
            <person name="Giraud I."/>
            <person name="Wattier R."/>
            <person name="Teixeira M."/>
            <person name="Grandjean F."/>
            <person name="Rigaud T."/>
            <person name="Cordaux R."/>
        </authorList>
    </citation>
    <scope>NUCLEOTIDE SEQUENCE [LARGE SCALE GENOMIC DNA]</scope>
    <source>
        <strain evidence="2">T1</strain>
        <tissue evidence="2">Spores</tissue>
    </source>
</reference>
<evidence type="ECO:0000259" key="1">
    <source>
        <dbReference type="PROSITE" id="PS50053"/>
    </source>
</evidence>
<sequence>MEEEKNQIIPVVNKEKSNHIKLKVQDGDGREIEFRVKRSITLSKLLNAYCKNNNKDSSQLRLSYRGKFLSLNATPESIGLEDGELLEIMSSQVGGCNNFEI</sequence>
<dbReference type="PROSITE" id="PS50053">
    <property type="entry name" value="UBIQUITIN_2"/>
    <property type="match status" value="1"/>
</dbReference>
<proteinExistence type="predicted"/>
<dbReference type="PANTHER" id="PTHR10562">
    <property type="entry name" value="SMALL UBIQUITIN-RELATED MODIFIER"/>
    <property type="match status" value="1"/>
</dbReference>
<accession>A0ABQ7HZL3</accession>
<evidence type="ECO:0000313" key="2">
    <source>
        <dbReference type="EMBL" id="KAF7683643.1"/>
    </source>
</evidence>
<dbReference type="SMART" id="SM00213">
    <property type="entry name" value="UBQ"/>
    <property type="match status" value="1"/>
</dbReference>
<dbReference type="Pfam" id="PF11976">
    <property type="entry name" value="Rad60-SLD"/>
    <property type="match status" value="1"/>
</dbReference>
<dbReference type="CDD" id="cd01763">
    <property type="entry name" value="Ubl_SUMO_like"/>
    <property type="match status" value="1"/>
</dbReference>
<dbReference type="InterPro" id="IPR029071">
    <property type="entry name" value="Ubiquitin-like_domsf"/>
</dbReference>
<dbReference type="InterPro" id="IPR022617">
    <property type="entry name" value="Rad60/SUMO-like_dom"/>
</dbReference>
<dbReference type="InterPro" id="IPR000626">
    <property type="entry name" value="Ubiquitin-like_dom"/>
</dbReference>
<dbReference type="Gene3D" id="3.10.20.90">
    <property type="entry name" value="Phosphatidylinositol 3-kinase Catalytic Subunit, Chain A, domain 1"/>
    <property type="match status" value="1"/>
</dbReference>
<protein>
    <submittedName>
        <fullName evidence="2">Small ubiquitin-related modifier 1</fullName>
    </submittedName>
</protein>
<dbReference type="EMBL" id="SBIQ01000066">
    <property type="protein sequence ID" value="KAF7683643.1"/>
    <property type="molecule type" value="Genomic_DNA"/>
</dbReference>
<feature type="domain" description="Ubiquitin-like" evidence="1">
    <location>
        <begin position="18"/>
        <end position="95"/>
    </location>
</feature>
<dbReference type="SUPFAM" id="SSF54236">
    <property type="entry name" value="Ubiquitin-like"/>
    <property type="match status" value="1"/>
</dbReference>
<name>A0ABQ7HZL3_9MICR</name>
<comment type="caution">
    <text evidence="2">The sequence shown here is derived from an EMBL/GenBank/DDBJ whole genome shotgun (WGS) entry which is preliminary data.</text>
</comment>
<organism evidence="2 3">
    <name type="scientific">Astathelohania contejeani</name>
    <dbReference type="NCBI Taxonomy" id="164912"/>
    <lineage>
        <taxon>Eukaryota</taxon>
        <taxon>Fungi</taxon>
        <taxon>Fungi incertae sedis</taxon>
        <taxon>Microsporidia</taxon>
        <taxon>Astathelohaniidae</taxon>
        <taxon>Astathelohania</taxon>
    </lineage>
</organism>
<dbReference type="Proteomes" id="UP001516464">
    <property type="component" value="Unassembled WGS sequence"/>
</dbReference>
<evidence type="ECO:0000313" key="3">
    <source>
        <dbReference type="Proteomes" id="UP001516464"/>
    </source>
</evidence>